<dbReference type="KEGG" id="ssab:SSABA_v1c07790"/>
<keyword evidence="3" id="KW-1185">Reference proteome</keyword>
<dbReference type="STRING" id="1276257.SSABA_v1c07790"/>
<evidence type="ECO:0000256" key="1">
    <source>
        <dbReference type="SAM" id="SignalP"/>
    </source>
</evidence>
<feature type="signal peptide" evidence="1">
    <location>
        <begin position="1"/>
        <end position="20"/>
    </location>
</feature>
<keyword evidence="1" id="KW-0732">Signal</keyword>
<protein>
    <recommendedName>
        <fullName evidence="4">Lipoprotein</fullName>
    </recommendedName>
</protein>
<dbReference type="AlphaFoldDB" id="W6AAZ7"/>
<dbReference type="Proteomes" id="UP000019265">
    <property type="component" value="Chromosome"/>
</dbReference>
<sequence>MKKILIALASFSLVTTTATTVSCGSNTHNRDFEKTNLQIFTASEFSKIGILNPPEKITQEVFEDMVGRAFESDNSELDISKDFIFKYFDDEHKEIDYVDKNILDTVNFQVIATQTSENFESQTEIIKTTLVSDELQPLSKVVKQTFLREFDPVDEITILKQIKRFNNHILTSNLRVIGQVDTENKIIKVNGIEDGRHYKFDEADVIEFTYI</sequence>
<name>W6AAZ7_9MOLU</name>
<evidence type="ECO:0000313" key="3">
    <source>
        <dbReference type="Proteomes" id="UP000019265"/>
    </source>
</evidence>
<proteinExistence type="predicted"/>
<dbReference type="RefSeq" id="WP_025251318.1">
    <property type="nucleotide sequence ID" value="NZ_CP006934.1"/>
</dbReference>
<dbReference type="OrthoDB" id="9848242at2"/>
<dbReference type="PROSITE" id="PS51257">
    <property type="entry name" value="PROKAR_LIPOPROTEIN"/>
    <property type="match status" value="1"/>
</dbReference>
<evidence type="ECO:0000313" key="2">
    <source>
        <dbReference type="EMBL" id="AHI54181.1"/>
    </source>
</evidence>
<dbReference type="HOGENOM" id="CLU_1314740_0_0_14"/>
<dbReference type="PATRIC" id="fig|1276257.3.peg.791"/>
<reference evidence="2 3" key="1">
    <citation type="journal article" date="2014" name="Genome Biol. Evol.">
        <title>Molecular evolution of the substrate utilization strategies and putative virulence factors in mosquito-associated Spiroplasma species.</title>
        <authorList>
            <person name="Chang T.H."/>
            <person name="Lo W.S."/>
            <person name="Ku C."/>
            <person name="Chen L.L."/>
            <person name="Kuo C.H."/>
        </authorList>
    </citation>
    <scope>NUCLEOTIDE SEQUENCE [LARGE SCALE GENOMIC DNA]</scope>
    <source>
        <strain evidence="2">Ar-1343</strain>
    </source>
</reference>
<gene>
    <name evidence="2" type="ORF">SSABA_v1c07790</name>
</gene>
<accession>W6AAZ7</accession>
<dbReference type="EMBL" id="CP006934">
    <property type="protein sequence ID" value="AHI54181.1"/>
    <property type="molecule type" value="Genomic_DNA"/>
</dbReference>
<organism evidence="2 3">
    <name type="scientific">Spiroplasma sabaudiense Ar-1343</name>
    <dbReference type="NCBI Taxonomy" id="1276257"/>
    <lineage>
        <taxon>Bacteria</taxon>
        <taxon>Bacillati</taxon>
        <taxon>Mycoplasmatota</taxon>
        <taxon>Mollicutes</taxon>
        <taxon>Entomoplasmatales</taxon>
        <taxon>Spiroplasmataceae</taxon>
        <taxon>Spiroplasma</taxon>
    </lineage>
</organism>
<evidence type="ECO:0008006" key="4">
    <source>
        <dbReference type="Google" id="ProtNLM"/>
    </source>
</evidence>
<feature type="chain" id="PRO_5004877047" description="Lipoprotein" evidence="1">
    <location>
        <begin position="21"/>
        <end position="211"/>
    </location>
</feature>